<evidence type="ECO:0000256" key="4">
    <source>
        <dbReference type="PROSITE-ProRule" id="PRU01024"/>
    </source>
</evidence>
<evidence type="ECO:0000256" key="6">
    <source>
        <dbReference type="SAM" id="MobiDB-lite"/>
    </source>
</evidence>
<feature type="compositionally biased region" description="Basic residues" evidence="6">
    <location>
        <begin position="8"/>
        <end position="17"/>
    </location>
</feature>
<feature type="binding site" evidence="4">
    <location>
        <position position="267"/>
    </location>
    <ligand>
        <name>S-adenosyl-L-methionine</name>
        <dbReference type="ChEBI" id="CHEBI:59789"/>
    </ligand>
</feature>
<dbReference type="PROSITE" id="PS01231">
    <property type="entry name" value="TRMA_2"/>
    <property type="match status" value="1"/>
</dbReference>
<dbReference type="SUPFAM" id="SSF53335">
    <property type="entry name" value="S-adenosyl-L-methionine-dependent methyltransferases"/>
    <property type="match status" value="1"/>
</dbReference>
<name>A0A921IRW2_9ACTN</name>
<evidence type="ECO:0000256" key="5">
    <source>
        <dbReference type="PROSITE-ProRule" id="PRU10015"/>
    </source>
</evidence>
<dbReference type="EC" id="2.1.1.190" evidence="7"/>
<dbReference type="PROSITE" id="PS51687">
    <property type="entry name" value="SAM_MT_RNA_M5U"/>
    <property type="match status" value="1"/>
</dbReference>
<dbReference type="PROSITE" id="PS01230">
    <property type="entry name" value="TRMA_1"/>
    <property type="match status" value="1"/>
</dbReference>
<comment type="caution">
    <text evidence="7">The sequence shown here is derived from an EMBL/GenBank/DDBJ whole genome shotgun (WGS) entry which is preliminary data.</text>
</comment>
<feature type="active site" description="Nucleophile" evidence="4">
    <location>
        <position position="399"/>
    </location>
</feature>
<accession>A0A921IRW2</accession>
<dbReference type="Gene3D" id="3.40.50.150">
    <property type="entry name" value="Vaccinia Virus protein VP39"/>
    <property type="match status" value="1"/>
</dbReference>
<keyword evidence="1 4" id="KW-0489">Methyltransferase</keyword>
<dbReference type="CDD" id="cd02440">
    <property type="entry name" value="AdoMet_MTases"/>
    <property type="match status" value="1"/>
</dbReference>
<keyword evidence="3 4" id="KW-0949">S-adenosyl-L-methionine</keyword>
<dbReference type="GO" id="GO:0070475">
    <property type="term" value="P:rRNA base methylation"/>
    <property type="evidence" value="ECO:0007669"/>
    <property type="project" value="TreeGrafter"/>
</dbReference>
<feature type="binding site" evidence="4">
    <location>
        <position position="372"/>
    </location>
    <ligand>
        <name>S-adenosyl-L-methionine</name>
        <dbReference type="ChEBI" id="CHEBI:59789"/>
    </ligand>
</feature>
<dbReference type="GO" id="GO:0070041">
    <property type="term" value="F:rRNA (uridine-C5-)-methyltransferase activity"/>
    <property type="evidence" value="ECO:0007669"/>
    <property type="project" value="TreeGrafter"/>
</dbReference>
<evidence type="ECO:0000313" key="8">
    <source>
        <dbReference type="Proteomes" id="UP000753256"/>
    </source>
</evidence>
<sequence>MSSAPRSRNPRPNRKARSSNTPRPAVPSHSAQRREAKSTAGPCPIMRACGGCAWIGMPYRKQLARKQHAMEELFSPLLERMGWNLKLDPVWGMGAHAGEPGKAPAPRGFRHKAQTPFAPGQHGKVLSGLYAQGTHDIVAVPDCPVEAPGARAILNEVARTAEHLGIPAFDEDTRRGILRYAVLRMGWRTEEAMLTLVTAKRDLPRADEFAAALMAYDPRIVCVAHNINTLPGNAVLGPVTKVIAGEPCMRDQLLNCTFEISPTAFYQTNPRQTEVLYQLAIDGMGLQAGDTLIDAYCGSGTIGITALRAAVDTGVEATLIGVERNAAGIADAQRNAELNGLGDRARFIAEDATAYLERAAGAGEHADVVVLDPPRAGSTPEFLEAAAAMAPRTVVYISCNPATQVRDLEVLGKAGYALTRLTPVDLFPHTPHVETVAVLNRR</sequence>
<dbReference type="InterPro" id="IPR030390">
    <property type="entry name" value="MeTrfase_TrmA_AS"/>
</dbReference>
<protein>
    <submittedName>
        <fullName evidence="7">23S rRNA (Uracil(1939)-C(5))-methyltransferase RlmD</fullName>
        <ecNumber evidence="7">2.1.1.190</ecNumber>
    </submittedName>
</protein>
<dbReference type="PANTHER" id="PTHR11061">
    <property type="entry name" value="RNA M5U METHYLTRANSFERASE"/>
    <property type="match status" value="1"/>
</dbReference>
<dbReference type="InterPro" id="IPR029063">
    <property type="entry name" value="SAM-dependent_MTases_sf"/>
</dbReference>
<evidence type="ECO:0000256" key="2">
    <source>
        <dbReference type="ARBA" id="ARBA00022679"/>
    </source>
</evidence>
<proteinExistence type="inferred from homology"/>
<feature type="binding site" evidence="4">
    <location>
        <position position="323"/>
    </location>
    <ligand>
        <name>S-adenosyl-L-methionine</name>
        <dbReference type="ChEBI" id="CHEBI:59789"/>
    </ligand>
</feature>
<comment type="similarity">
    <text evidence="4">Belongs to the class I-like SAM-binding methyltransferase superfamily. RNA M5U methyltransferase family.</text>
</comment>
<reference evidence="7" key="1">
    <citation type="journal article" date="2021" name="PeerJ">
        <title>Extensive microbial diversity within the chicken gut microbiome revealed by metagenomics and culture.</title>
        <authorList>
            <person name="Gilroy R."/>
            <person name="Ravi A."/>
            <person name="Getino M."/>
            <person name="Pursley I."/>
            <person name="Horton D.L."/>
            <person name="Alikhan N.F."/>
            <person name="Baker D."/>
            <person name="Gharbi K."/>
            <person name="Hall N."/>
            <person name="Watson M."/>
            <person name="Adriaenssens E.M."/>
            <person name="Foster-Nyarko E."/>
            <person name="Jarju S."/>
            <person name="Secka A."/>
            <person name="Antonio M."/>
            <person name="Oren A."/>
            <person name="Chaudhuri R.R."/>
            <person name="La Ragione R."/>
            <person name="Hildebrand F."/>
            <person name="Pallen M.J."/>
        </authorList>
    </citation>
    <scope>NUCLEOTIDE SEQUENCE</scope>
    <source>
        <strain evidence="7">ChiHjej13B12-9602</strain>
    </source>
</reference>
<feature type="binding site" evidence="4">
    <location>
        <position position="296"/>
    </location>
    <ligand>
        <name>S-adenosyl-L-methionine</name>
        <dbReference type="ChEBI" id="CHEBI:59789"/>
    </ligand>
</feature>
<dbReference type="Pfam" id="PF05958">
    <property type="entry name" value="tRNA_U5-meth_tr"/>
    <property type="match status" value="1"/>
</dbReference>
<evidence type="ECO:0000256" key="1">
    <source>
        <dbReference type="ARBA" id="ARBA00022603"/>
    </source>
</evidence>
<organism evidence="7 8">
    <name type="scientific">Enorma phocaeensis</name>
    <dbReference type="NCBI Taxonomy" id="1871019"/>
    <lineage>
        <taxon>Bacteria</taxon>
        <taxon>Bacillati</taxon>
        <taxon>Actinomycetota</taxon>
        <taxon>Coriobacteriia</taxon>
        <taxon>Coriobacteriales</taxon>
        <taxon>Coriobacteriaceae</taxon>
        <taxon>Enorma</taxon>
    </lineage>
</organism>
<evidence type="ECO:0000256" key="3">
    <source>
        <dbReference type="ARBA" id="ARBA00022691"/>
    </source>
</evidence>
<dbReference type="Gene3D" id="2.40.50.1070">
    <property type="match status" value="1"/>
</dbReference>
<reference evidence="7" key="2">
    <citation type="submission" date="2021-09" db="EMBL/GenBank/DDBJ databases">
        <authorList>
            <person name="Gilroy R."/>
        </authorList>
    </citation>
    <scope>NUCLEOTIDE SEQUENCE</scope>
    <source>
        <strain evidence="7">ChiHjej13B12-9602</strain>
    </source>
</reference>
<dbReference type="EMBL" id="DYUZ01000002">
    <property type="protein sequence ID" value="HJG36293.1"/>
    <property type="molecule type" value="Genomic_DNA"/>
</dbReference>
<dbReference type="InterPro" id="IPR010280">
    <property type="entry name" value="U5_MeTrfase_fam"/>
</dbReference>
<dbReference type="FunFam" id="2.40.50.1070:FF:000003">
    <property type="entry name" value="23S rRNA (Uracil-5-)-methyltransferase RumA"/>
    <property type="match status" value="1"/>
</dbReference>
<keyword evidence="2 4" id="KW-0808">Transferase</keyword>
<dbReference type="RefSeq" id="WP_273188402.1">
    <property type="nucleotide sequence ID" value="NZ_DYUZ01000002.1"/>
</dbReference>
<dbReference type="PANTHER" id="PTHR11061:SF30">
    <property type="entry name" value="TRNA (URACIL(54)-C(5))-METHYLTRANSFERASE"/>
    <property type="match status" value="1"/>
</dbReference>
<dbReference type="NCBIfam" id="TIGR00479">
    <property type="entry name" value="rumA"/>
    <property type="match status" value="1"/>
</dbReference>
<evidence type="ECO:0000313" key="7">
    <source>
        <dbReference type="EMBL" id="HJG36293.1"/>
    </source>
</evidence>
<feature type="region of interest" description="Disordered" evidence="6">
    <location>
        <begin position="1"/>
        <end position="42"/>
    </location>
</feature>
<gene>
    <name evidence="7" type="primary">rlmD</name>
    <name evidence="7" type="ORF">K8V70_00280</name>
</gene>
<dbReference type="InterPro" id="IPR030391">
    <property type="entry name" value="MeTrfase_TrmA_CS"/>
</dbReference>
<feature type="active site" evidence="5">
    <location>
        <position position="399"/>
    </location>
</feature>
<dbReference type="Proteomes" id="UP000753256">
    <property type="component" value="Unassembled WGS sequence"/>
</dbReference>
<dbReference type="AlphaFoldDB" id="A0A921IRW2"/>